<feature type="transmembrane region" description="Helical" evidence="1">
    <location>
        <begin position="78"/>
        <end position="97"/>
    </location>
</feature>
<dbReference type="Pfam" id="PF14329">
    <property type="entry name" value="DUF4386"/>
    <property type="match status" value="1"/>
</dbReference>
<feature type="transmembrane region" description="Helical" evidence="1">
    <location>
        <begin position="162"/>
        <end position="183"/>
    </location>
</feature>
<proteinExistence type="predicted"/>
<evidence type="ECO:0000313" key="2">
    <source>
        <dbReference type="EMBL" id="GAB89183.1"/>
    </source>
</evidence>
<reference evidence="2 3" key="1">
    <citation type="submission" date="2012-08" db="EMBL/GenBank/DDBJ databases">
        <title>Whole genome shotgun sequence of Gordonia rhizosphera NBRC 16068.</title>
        <authorList>
            <person name="Takarada H."/>
            <person name="Isaki S."/>
            <person name="Hosoyama A."/>
            <person name="Tsuchikane K."/>
            <person name="Katsumata H."/>
            <person name="Baba S."/>
            <person name="Ohji S."/>
            <person name="Yamazaki S."/>
            <person name="Fujita N."/>
        </authorList>
    </citation>
    <scope>NUCLEOTIDE SEQUENCE [LARGE SCALE GENOMIC DNA]</scope>
    <source>
        <strain evidence="2 3">NBRC 16068</strain>
    </source>
</reference>
<feature type="transmembrane region" description="Helical" evidence="1">
    <location>
        <begin position="20"/>
        <end position="37"/>
    </location>
</feature>
<sequence length="194" mass="21430">MWERSATPSAVGLPRRTRATLAGVFILTAYLMLFAEATDSGAITFIVDVLSGLSVIGIAILLYPLFRPSSRIASAVYFWARMAEGVIMIAAGTLFLAGKTGVRDDLYEYVQIYFFIIGAAVMYYLLYQTRLVPRFIAIWGFVAVAVLVLTTVLSWFDFSNPALDATLVLMITNEIFLAIWLMARGFNETAVAAR</sequence>
<evidence type="ECO:0008006" key="4">
    <source>
        <dbReference type="Google" id="ProtNLM"/>
    </source>
</evidence>
<keyword evidence="3" id="KW-1185">Reference proteome</keyword>
<dbReference type="EMBL" id="BAHC01000053">
    <property type="protein sequence ID" value="GAB89183.1"/>
    <property type="molecule type" value="Genomic_DNA"/>
</dbReference>
<dbReference type="InterPro" id="IPR025495">
    <property type="entry name" value="DUF4386"/>
</dbReference>
<feature type="transmembrane region" description="Helical" evidence="1">
    <location>
        <begin position="43"/>
        <end position="66"/>
    </location>
</feature>
<dbReference type="AlphaFoldDB" id="K6V045"/>
<feature type="transmembrane region" description="Helical" evidence="1">
    <location>
        <begin position="136"/>
        <end position="156"/>
    </location>
</feature>
<protein>
    <recommendedName>
        <fullName evidence="4">DUF4386 domain-containing protein</fullName>
    </recommendedName>
</protein>
<evidence type="ECO:0000256" key="1">
    <source>
        <dbReference type="SAM" id="Phobius"/>
    </source>
</evidence>
<keyword evidence="1" id="KW-0472">Membrane</keyword>
<feature type="transmembrane region" description="Helical" evidence="1">
    <location>
        <begin position="109"/>
        <end position="127"/>
    </location>
</feature>
<accession>K6V045</accession>
<evidence type="ECO:0000313" key="3">
    <source>
        <dbReference type="Proteomes" id="UP000008363"/>
    </source>
</evidence>
<comment type="caution">
    <text evidence="2">The sequence shown here is derived from an EMBL/GenBank/DDBJ whole genome shotgun (WGS) entry which is preliminary data.</text>
</comment>
<organism evidence="2 3">
    <name type="scientific">Gordonia rhizosphera NBRC 16068</name>
    <dbReference type="NCBI Taxonomy" id="1108045"/>
    <lineage>
        <taxon>Bacteria</taxon>
        <taxon>Bacillati</taxon>
        <taxon>Actinomycetota</taxon>
        <taxon>Actinomycetes</taxon>
        <taxon>Mycobacteriales</taxon>
        <taxon>Gordoniaceae</taxon>
        <taxon>Gordonia</taxon>
    </lineage>
</organism>
<gene>
    <name evidence="2" type="ORF">GORHZ_053_00360</name>
</gene>
<name>K6V045_9ACTN</name>
<dbReference type="Proteomes" id="UP000008363">
    <property type="component" value="Unassembled WGS sequence"/>
</dbReference>
<dbReference type="RefSeq" id="WP_006331126.1">
    <property type="nucleotide sequence ID" value="NZ_BAHC01000053.1"/>
</dbReference>
<dbReference type="STRING" id="1108045.GORHZ_053_00360"/>
<keyword evidence="1" id="KW-1133">Transmembrane helix</keyword>
<keyword evidence="1" id="KW-0812">Transmembrane</keyword>